<sequence length="138" mass="15520">MADLKRWSRDEISRMRSDVDRLFDDLCADFNLPSMFCRMAGDLTLEEEGETLVVRLELGTMDPDDVHVSVMDRQLSIVAETRESGPGHTSTHSFHKDLRLPCRIDTAGVRAEFADGVLVVRLPKCSLQSGQKIAISRK</sequence>
<name>A0A1J5MZT6_9BACT</name>
<dbReference type="RefSeq" id="WP_071547327.1">
    <property type="nucleotide sequence ID" value="NZ_LKAQ01000005.1"/>
</dbReference>
<dbReference type="Gene3D" id="2.60.40.790">
    <property type="match status" value="1"/>
</dbReference>
<feature type="domain" description="SHSP" evidence="4">
    <location>
        <begin position="34"/>
        <end position="138"/>
    </location>
</feature>
<dbReference type="Pfam" id="PF00011">
    <property type="entry name" value="HSP20"/>
    <property type="match status" value="1"/>
</dbReference>
<dbReference type="EMBL" id="LKAQ01000005">
    <property type="protein sequence ID" value="OIQ48899.1"/>
    <property type="molecule type" value="Genomic_DNA"/>
</dbReference>
<dbReference type="InterPro" id="IPR002068">
    <property type="entry name" value="A-crystallin/Hsp20_dom"/>
</dbReference>
<organism evidence="5 6">
    <name type="scientific">Pseudodesulfovibrio hydrargyri</name>
    <dbReference type="NCBI Taxonomy" id="2125990"/>
    <lineage>
        <taxon>Bacteria</taxon>
        <taxon>Pseudomonadati</taxon>
        <taxon>Thermodesulfobacteriota</taxon>
        <taxon>Desulfovibrionia</taxon>
        <taxon>Desulfovibrionales</taxon>
        <taxon>Desulfovibrionaceae</taxon>
    </lineage>
</organism>
<dbReference type="Proteomes" id="UP000181901">
    <property type="component" value="Unassembled WGS sequence"/>
</dbReference>
<evidence type="ECO:0000256" key="1">
    <source>
        <dbReference type="ARBA" id="ARBA00023016"/>
    </source>
</evidence>
<dbReference type="PROSITE" id="PS01031">
    <property type="entry name" value="SHSP"/>
    <property type="match status" value="1"/>
</dbReference>
<dbReference type="InterPro" id="IPR044587">
    <property type="entry name" value="HSP21-like"/>
</dbReference>
<evidence type="ECO:0000259" key="4">
    <source>
        <dbReference type="PROSITE" id="PS01031"/>
    </source>
</evidence>
<reference evidence="5 6" key="1">
    <citation type="submission" date="2015-09" db="EMBL/GenBank/DDBJ databases">
        <title>Genome of Desulfovibrio dechloracetivorans BerOc1, a mercury methylating strain isolated from highly hydrocarbons and metals contaminated coastal sediments.</title>
        <authorList>
            <person name="Goni Urriza M."/>
            <person name="Gassie C."/>
            <person name="Bouchez O."/>
            <person name="Klopp C."/>
            <person name="Ranchou-Peyruse A."/>
            <person name="Remy G."/>
        </authorList>
    </citation>
    <scope>NUCLEOTIDE SEQUENCE [LARGE SCALE GENOMIC DNA]</scope>
    <source>
        <strain evidence="5 6">BerOc1</strain>
    </source>
</reference>
<keyword evidence="6" id="KW-1185">Reference proteome</keyword>
<evidence type="ECO:0000256" key="2">
    <source>
        <dbReference type="PROSITE-ProRule" id="PRU00285"/>
    </source>
</evidence>
<comment type="similarity">
    <text evidence="2 3">Belongs to the small heat shock protein (HSP20) family.</text>
</comment>
<protein>
    <submittedName>
        <fullName evidence="5">18 kDa heat shock protein</fullName>
    </submittedName>
</protein>
<keyword evidence="1 5" id="KW-0346">Stress response</keyword>
<dbReference type="GO" id="GO:0009408">
    <property type="term" value="P:response to heat"/>
    <property type="evidence" value="ECO:0007669"/>
    <property type="project" value="InterPro"/>
</dbReference>
<dbReference type="OrthoDB" id="5458456at2"/>
<dbReference type="PANTHER" id="PTHR46733">
    <property type="entry name" value="26.5 KDA HEAT SHOCK PROTEIN, MITOCHONDRIAL"/>
    <property type="match status" value="1"/>
</dbReference>
<comment type="caution">
    <text evidence="5">The sequence shown here is derived from an EMBL/GenBank/DDBJ whole genome shotgun (WGS) entry which is preliminary data.</text>
</comment>
<accession>A0A1J5MZT6</accession>
<dbReference type="InterPro" id="IPR008978">
    <property type="entry name" value="HSP20-like_chaperone"/>
</dbReference>
<dbReference type="SUPFAM" id="SSF49764">
    <property type="entry name" value="HSP20-like chaperones"/>
    <property type="match status" value="1"/>
</dbReference>
<evidence type="ECO:0000256" key="3">
    <source>
        <dbReference type="RuleBase" id="RU003616"/>
    </source>
</evidence>
<dbReference type="PANTHER" id="PTHR46733:SF4">
    <property type="entry name" value="HEAT SHOCK PROTEIN 21, CHLOROPLASTIC"/>
    <property type="match status" value="1"/>
</dbReference>
<proteinExistence type="inferred from homology"/>
<gene>
    <name evidence="5" type="ORF">BerOc1_03652</name>
</gene>
<evidence type="ECO:0000313" key="5">
    <source>
        <dbReference type="EMBL" id="OIQ48899.1"/>
    </source>
</evidence>
<dbReference type="AlphaFoldDB" id="A0A1J5MZT6"/>
<dbReference type="CDD" id="cd00298">
    <property type="entry name" value="ACD_sHsps_p23-like"/>
    <property type="match status" value="1"/>
</dbReference>
<evidence type="ECO:0000313" key="6">
    <source>
        <dbReference type="Proteomes" id="UP000181901"/>
    </source>
</evidence>